<keyword evidence="4 6" id="KW-0808">Transferase</keyword>
<dbReference type="GO" id="GO:0070677">
    <property type="term" value="F:rRNA (cytosine-2'-O-)-methyltransferase activity"/>
    <property type="evidence" value="ECO:0007669"/>
    <property type="project" value="UniProtKB-UniRule"/>
</dbReference>
<keyword evidence="3 6" id="KW-0489">Methyltransferase</keyword>
<proteinExistence type="inferred from homology"/>
<dbReference type="PIRSF" id="PIRSF005917">
    <property type="entry name" value="MTase_YraL"/>
    <property type="match status" value="1"/>
</dbReference>
<evidence type="ECO:0000256" key="6">
    <source>
        <dbReference type="HAMAP-Rule" id="MF_01877"/>
    </source>
</evidence>
<dbReference type="InterPro" id="IPR014776">
    <property type="entry name" value="4pyrrole_Mease_sub2"/>
</dbReference>
<dbReference type="InterPro" id="IPR000878">
    <property type="entry name" value="4pyrrol_Mease"/>
</dbReference>
<dbReference type="PANTHER" id="PTHR46111">
    <property type="entry name" value="RIBOSOMAL RNA SMALL SUBUNIT METHYLTRANSFERASE I"/>
    <property type="match status" value="1"/>
</dbReference>
<evidence type="ECO:0000259" key="7">
    <source>
        <dbReference type="Pfam" id="PF00590"/>
    </source>
</evidence>
<dbReference type="CDD" id="cd11648">
    <property type="entry name" value="RsmI"/>
    <property type="match status" value="1"/>
</dbReference>
<dbReference type="EC" id="2.1.1.198" evidence="6"/>
<dbReference type="InterPro" id="IPR014777">
    <property type="entry name" value="4pyrrole_Mease_sub1"/>
</dbReference>
<protein>
    <recommendedName>
        <fullName evidence="6">Ribosomal RNA small subunit methyltransferase I</fullName>
        <ecNumber evidence="6">2.1.1.198</ecNumber>
    </recommendedName>
    <alternativeName>
        <fullName evidence="6">16S rRNA 2'-O-ribose C1402 methyltransferase</fullName>
    </alternativeName>
    <alternativeName>
        <fullName evidence="6">rRNA (cytidine-2'-O-)-methyltransferase RsmI</fullName>
    </alternativeName>
</protein>
<name>B3QM11_CHLP8</name>
<evidence type="ECO:0000256" key="3">
    <source>
        <dbReference type="ARBA" id="ARBA00022603"/>
    </source>
</evidence>
<feature type="domain" description="Tetrapyrrole methylase" evidence="7">
    <location>
        <begin position="10"/>
        <end position="209"/>
    </location>
</feature>
<comment type="function">
    <text evidence="6">Catalyzes the 2'-O-methylation of the ribose of cytidine 1402 (C1402) in 16S rRNA.</text>
</comment>
<dbReference type="HOGENOM" id="CLU_044779_4_0_10"/>
<dbReference type="eggNOG" id="COG0313">
    <property type="taxonomic scope" value="Bacteria"/>
</dbReference>
<evidence type="ECO:0000256" key="5">
    <source>
        <dbReference type="ARBA" id="ARBA00022691"/>
    </source>
</evidence>
<accession>B3QM11</accession>
<dbReference type="FunFam" id="3.30.950.10:FF:000002">
    <property type="entry name" value="Ribosomal RNA small subunit methyltransferase I"/>
    <property type="match status" value="1"/>
</dbReference>
<dbReference type="KEGG" id="cpc:Cpar_0542"/>
<dbReference type="InterPro" id="IPR008189">
    <property type="entry name" value="rRNA_ssu_MeTfrase_I"/>
</dbReference>
<dbReference type="RefSeq" id="WP_012501797.1">
    <property type="nucleotide sequence ID" value="NC_011027.1"/>
</dbReference>
<dbReference type="Gene3D" id="3.30.950.10">
    <property type="entry name" value="Methyltransferase, Cobalt-precorrin-4 Transmethylase, Domain 2"/>
    <property type="match status" value="1"/>
</dbReference>
<evidence type="ECO:0000313" key="8">
    <source>
        <dbReference type="EMBL" id="ACF10964.1"/>
    </source>
</evidence>
<evidence type="ECO:0000256" key="2">
    <source>
        <dbReference type="ARBA" id="ARBA00022552"/>
    </source>
</evidence>
<comment type="subcellular location">
    <subcellularLocation>
        <location evidence="6">Cytoplasm</location>
    </subcellularLocation>
</comment>
<keyword evidence="2 6" id="KW-0698">rRNA processing</keyword>
<sequence>MNTRDDHKGTLYVVATPLGNLDDMTYRAVNTLRDAGAIACEDTRRTSILLKHFGIPHKKLLSYHSFNEERAVQQMTALLDEGTDVALVTDAGTPGISDPGYTMASAAHAAGFTIVPIPGASALTAALSVCPLPISSFYFAGFLPHKKGRKTRLEFLAALQSTVVLYESPHRIGRLFEEVNTYLPGATLFVAREITKIHEEFVTGTADELIEHFSGTKVRGEFVVVVHPAGKSKKQKEYDANHH</sequence>
<evidence type="ECO:0000256" key="4">
    <source>
        <dbReference type="ARBA" id="ARBA00022679"/>
    </source>
</evidence>
<dbReference type="AlphaFoldDB" id="B3QM11"/>
<dbReference type="HAMAP" id="MF_01877">
    <property type="entry name" value="16SrRNA_methyltr_I"/>
    <property type="match status" value="1"/>
</dbReference>
<keyword evidence="5 6" id="KW-0949">S-adenosyl-L-methionine</keyword>
<dbReference type="STRING" id="517417.Cpar_0542"/>
<dbReference type="NCBIfam" id="TIGR00096">
    <property type="entry name" value="16S rRNA (cytidine(1402)-2'-O)-methyltransferase"/>
    <property type="match status" value="1"/>
</dbReference>
<organism evidence="8 9">
    <name type="scientific">Chlorobaculum parvum (strain DSM 263 / NCIMB 8327)</name>
    <name type="common">Chlorobium vibrioforme subsp. thiosulfatophilum</name>
    <dbReference type="NCBI Taxonomy" id="517417"/>
    <lineage>
        <taxon>Bacteria</taxon>
        <taxon>Pseudomonadati</taxon>
        <taxon>Chlorobiota</taxon>
        <taxon>Chlorobiia</taxon>
        <taxon>Chlorobiales</taxon>
        <taxon>Chlorobiaceae</taxon>
        <taxon>Chlorobaculum</taxon>
    </lineage>
</organism>
<dbReference type="Gene3D" id="3.40.1010.10">
    <property type="entry name" value="Cobalt-precorrin-4 Transmethylase, Domain 1"/>
    <property type="match status" value="1"/>
</dbReference>
<dbReference type="GO" id="GO:0005737">
    <property type="term" value="C:cytoplasm"/>
    <property type="evidence" value="ECO:0007669"/>
    <property type="project" value="UniProtKB-SubCell"/>
</dbReference>
<dbReference type="Pfam" id="PF00590">
    <property type="entry name" value="TP_methylase"/>
    <property type="match status" value="1"/>
</dbReference>
<comment type="catalytic activity">
    <reaction evidence="6">
        <text>cytidine(1402) in 16S rRNA + S-adenosyl-L-methionine = 2'-O-methylcytidine(1402) in 16S rRNA + S-adenosyl-L-homocysteine + H(+)</text>
        <dbReference type="Rhea" id="RHEA:42924"/>
        <dbReference type="Rhea" id="RHEA-COMP:10285"/>
        <dbReference type="Rhea" id="RHEA-COMP:10286"/>
        <dbReference type="ChEBI" id="CHEBI:15378"/>
        <dbReference type="ChEBI" id="CHEBI:57856"/>
        <dbReference type="ChEBI" id="CHEBI:59789"/>
        <dbReference type="ChEBI" id="CHEBI:74495"/>
        <dbReference type="ChEBI" id="CHEBI:82748"/>
        <dbReference type="EC" id="2.1.1.198"/>
    </reaction>
</comment>
<keyword evidence="9" id="KW-1185">Reference proteome</keyword>
<comment type="similarity">
    <text evidence="6">Belongs to the methyltransferase superfamily. RsmI family.</text>
</comment>
<dbReference type="InterPro" id="IPR035996">
    <property type="entry name" value="4pyrrol_Methylase_sf"/>
</dbReference>
<dbReference type="SUPFAM" id="SSF53790">
    <property type="entry name" value="Tetrapyrrole methylase"/>
    <property type="match status" value="1"/>
</dbReference>
<evidence type="ECO:0000256" key="1">
    <source>
        <dbReference type="ARBA" id="ARBA00022490"/>
    </source>
</evidence>
<reference evidence="8" key="1">
    <citation type="submission" date="2008-06" db="EMBL/GenBank/DDBJ databases">
        <title>Complete sequence of Chlorobaculum parvum NCIB 8327.</title>
        <authorList>
            <consortium name="US DOE Joint Genome Institute"/>
            <person name="Lucas S."/>
            <person name="Copeland A."/>
            <person name="Lapidus A."/>
            <person name="Glavina del Rio T."/>
            <person name="Dalin E."/>
            <person name="Tice H."/>
            <person name="Bruce D."/>
            <person name="Goodwin L."/>
            <person name="Pitluck S."/>
            <person name="Schmutz J."/>
            <person name="Larimer F."/>
            <person name="Land M."/>
            <person name="Hauser L."/>
            <person name="Kyrpides N."/>
            <person name="Mikhailova N."/>
            <person name="Zhao F."/>
            <person name="Li T."/>
            <person name="Liu Z."/>
            <person name="Overmann J."/>
            <person name="Bryant D.A."/>
            <person name="Richardson P."/>
        </authorList>
    </citation>
    <scope>NUCLEOTIDE SEQUENCE [LARGE SCALE GENOMIC DNA]</scope>
    <source>
        <strain evidence="8">NCIB 8327</strain>
    </source>
</reference>
<dbReference type="OrthoDB" id="9809084at2"/>
<gene>
    <name evidence="6" type="primary">rsmI</name>
    <name evidence="8" type="ordered locus">Cpar_0542</name>
</gene>
<dbReference type="EMBL" id="CP001099">
    <property type="protein sequence ID" value="ACF10964.1"/>
    <property type="molecule type" value="Genomic_DNA"/>
</dbReference>
<dbReference type="Proteomes" id="UP000008811">
    <property type="component" value="Chromosome"/>
</dbReference>
<dbReference type="PANTHER" id="PTHR46111:SF1">
    <property type="entry name" value="RIBOSOMAL RNA SMALL SUBUNIT METHYLTRANSFERASE I"/>
    <property type="match status" value="1"/>
</dbReference>
<keyword evidence="1 6" id="KW-0963">Cytoplasm</keyword>
<evidence type="ECO:0000313" key="9">
    <source>
        <dbReference type="Proteomes" id="UP000008811"/>
    </source>
</evidence>